<organism evidence="2 3">
    <name type="scientific">Maribacter orientalis</name>
    <dbReference type="NCBI Taxonomy" id="228957"/>
    <lineage>
        <taxon>Bacteria</taxon>
        <taxon>Pseudomonadati</taxon>
        <taxon>Bacteroidota</taxon>
        <taxon>Flavobacteriia</taxon>
        <taxon>Flavobacteriales</taxon>
        <taxon>Flavobacteriaceae</taxon>
        <taxon>Maribacter</taxon>
    </lineage>
</organism>
<accession>A0A1H7XBS5</accession>
<dbReference type="Proteomes" id="UP000198990">
    <property type="component" value="Unassembled WGS sequence"/>
</dbReference>
<keyword evidence="3" id="KW-1185">Reference proteome</keyword>
<dbReference type="RefSeq" id="WP_091627642.1">
    <property type="nucleotide sequence ID" value="NZ_FNZN01000014.1"/>
</dbReference>
<evidence type="ECO:0000313" key="3">
    <source>
        <dbReference type="Proteomes" id="UP000198990"/>
    </source>
</evidence>
<dbReference type="STRING" id="228957.SAMN04488008_11455"/>
<dbReference type="AlphaFoldDB" id="A0A1H7XBS5"/>
<sequence>MKIELSHIKRGLILEIKGEENTLFEISDEDVMQYGEAKIQLKEGCSYEYQFSEETIKFKEGSKKNTIVSHSKFGKHKGTINPNIFVGTHSLEIENYSTLLPIEVRSVKSEYRSDYRYMLESITERCTDLIMQIDSPINQHFETNFDTDSQTLYQRFSFVKSLIDSLEFEEAIQKIVSNPTTKWEEEHEEKDIRRIRRFNQKNIRQLVTKSNRMDLSRDHYLNKSFGLKSIPTKIDSTRKIESIDTAENRFIKYALEEFLFFCENCEVKFEKYSTAKFESKLLVTKISTLLNQTFFKQISRPTSLKLNSPVLQRKSGYREVLNAWLKFDLAAKLIWHGGDNVYDAGKKDIATLYEYWLFFKLLELFNEVFDIEPKSIEELIQYDKGQLSLNLKQGTAIAMKGVYKSPSRNLNIQFSYNRSFGGGKTYPNPGSYTTTLRPDYTLSIWPEEITEVKDAEKTELITHIHFDAKYKVKNFYELISKSKDEELSEQENKELIDEESEEIKKGTFKNQDLLKMHAYKDAIRRTGGAYVLYPGEGKNEPFRGFHELIPGLGAFVVKPNKDNKDKEHLKTFIKKIIANFIDRASQREYTAVKIYDIHKDEKDDTNILNESMPEYLDSAKKEKLIPDETFVLVGYCRNNSNIKWYKKEGKYNFRIDDDKGSLSLETNVVNAKYLLLREPGKDTANKIFKLKSKGPKVIQGKLLPDGYITKKLKDYYLVIDIEKEESIDFNGASFNFKELEKYKTIKSKNNHVTAAGIPFAVTVTELMKTKLKN</sequence>
<gene>
    <name evidence="2" type="ORF">SAMN04488008_11455</name>
</gene>
<dbReference type="Pfam" id="PF09823">
    <property type="entry name" value="DUF2357"/>
    <property type="match status" value="1"/>
</dbReference>
<proteinExistence type="predicted"/>
<evidence type="ECO:0000313" key="2">
    <source>
        <dbReference type="EMBL" id="SEM30637.1"/>
    </source>
</evidence>
<feature type="domain" description="DUF2357" evidence="1">
    <location>
        <begin position="78"/>
        <end position="324"/>
    </location>
</feature>
<protein>
    <recommendedName>
        <fullName evidence="1">DUF2357 domain-containing protein</fullName>
    </recommendedName>
</protein>
<dbReference type="InterPro" id="IPR007505">
    <property type="entry name" value="PDDEXK_7"/>
</dbReference>
<dbReference type="EMBL" id="FNZN01000014">
    <property type="protein sequence ID" value="SEM30637.1"/>
    <property type="molecule type" value="Genomic_DNA"/>
</dbReference>
<dbReference type="Pfam" id="PF04411">
    <property type="entry name" value="PDDEXK_7"/>
    <property type="match status" value="1"/>
</dbReference>
<evidence type="ECO:0000259" key="1">
    <source>
        <dbReference type="Pfam" id="PF09823"/>
    </source>
</evidence>
<reference evidence="3" key="1">
    <citation type="submission" date="2016-10" db="EMBL/GenBank/DDBJ databases">
        <authorList>
            <person name="Varghese N."/>
            <person name="Submissions S."/>
        </authorList>
    </citation>
    <scope>NUCLEOTIDE SEQUENCE [LARGE SCALE GENOMIC DNA]</scope>
    <source>
        <strain evidence="3">DSM 16471</strain>
    </source>
</reference>
<dbReference type="InterPro" id="IPR018633">
    <property type="entry name" value="DUF2357"/>
</dbReference>
<dbReference type="OrthoDB" id="32195at2"/>
<name>A0A1H7XBS5_9FLAO</name>